<feature type="region of interest" description="Disordered" evidence="6">
    <location>
        <begin position="1"/>
        <end position="28"/>
    </location>
</feature>
<feature type="region of interest" description="Disordered" evidence="6">
    <location>
        <begin position="389"/>
        <end position="413"/>
    </location>
</feature>
<evidence type="ECO:0000256" key="7">
    <source>
        <dbReference type="SAM" id="Phobius"/>
    </source>
</evidence>
<dbReference type="Gene3D" id="3.30.70.1450">
    <property type="entry name" value="Regulator of K+ conductance, C-terminal domain"/>
    <property type="match status" value="1"/>
</dbReference>
<evidence type="ECO:0000313" key="11">
    <source>
        <dbReference type="Proteomes" id="UP000054558"/>
    </source>
</evidence>
<dbReference type="Proteomes" id="UP000054558">
    <property type="component" value="Unassembled WGS sequence"/>
</dbReference>
<comment type="similarity">
    <text evidence="2">Belongs to the castor/pollux (TC 1.A.1.23) family.</text>
</comment>
<protein>
    <submittedName>
        <fullName evidence="10">Ion channel DMI1-like</fullName>
    </submittedName>
</protein>
<dbReference type="PROSITE" id="PS51201">
    <property type="entry name" value="RCK_N"/>
    <property type="match status" value="1"/>
</dbReference>
<dbReference type="EMBL" id="DF238028">
    <property type="protein sequence ID" value="GAQ92636.1"/>
    <property type="molecule type" value="Genomic_DNA"/>
</dbReference>
<evidence type="ECO:0000313" key="10">
    <source>
        <dbReference type="EMBL" id="GAQ92636.1"/>
    </source>
</evidence>
<evidence type="ECO:0000256" key="1">
    <source>
        <dbReference type="ARBA" id="ARBA00004141"/>
    </source>
</evidence>
<evidence type="ECO:0000256" key="3">
    <source>
        <dbReference type="ARBA" id="ARBA00022692"/>
    </source>
</evidence>
<dbReference type="InterPro" id="IPR003148">
    <property type="entry name" value="RCK_N"/>
</dbReference>
<dbReference type="OMA" id="WELQERS"/>
<dbReference type="AlphaFoldDB" id="A0A1Y1IUV5"/>
<evidence type="ECO:0000256" key="4">
    <source>
        <dbReference type="ARBA" id="ARBA00022989"/>
    </source>
</evidence>
<evidence type="ECO:0000259" key="8">
    <source>
        <dbReference type="PROSITE" id="PS51201"/>
    </source>
</evidence>
<dbReference type="SUPFAM" id="SSF81324">
    <property type="entry name" value="Voltage-gated potassium channels"/>
    <property type="match status" value="1"/>
</dbReference>
<dbReference type="GO" id="GO:0008324">
    <property type="term" value="F:monoatomic cation transmembrane transporter activity"/>
    <property type="evidence" value="ECO:0007669"/>
    <property type="project" value="InterPro"/>
</dbReference>
<sequence>MCAGGLSMGERSEERMRNSGPAAKEANPKCNAMQLQHAERECGPAQCKDYKRWSLLDWGRLLGAVAIGVVLSLQVPVAGGGRGQHALAASTASVSSRFVQIPIQRAPLKMDKGDITLGERAIYLLDYFYSTEPWSKTLILLVITGLLTTIGGMAYYNVAREDPEGSKDFREAFWASWTFVADPGTHAGEDTWQKRLVAVPLTIGGMLFFALLIGLVSDAVSSKVDGLQKGASIVIEKHHTLVVGWTPKTVPLVEALSIANTDRKHKKTIVVLGEKEKEDMDAELLDSIPVSARGGTKVISRQGVATSLEDLRRCSADGASSIVVLSPTGGSQNPDRVDAEVLQTCLVLAHLPNMHANIIAEFAELDNVEILKEMHRTLVKKSPIAALPEGKESAVPAEPSLEEDGNGSAKGRSRKMVPIAAGDVASRMLVYRALEPDLAFAMDELLTFEKNEFRFKEWPELVGKTFAEAVFMFKDAIPCGLRRRHVSDYGRRKILVNPAPDTVIEKGDRLLVISRGDDTYRPGASEQPGPIGLLQPSKEKFQPYTKLLLCGWKNDMYDLLSLLDCIAAPGSEVHMMSEASKHAREHELATGPRLKNLKIKQLYGNPGSRQDLCSLPLEEYDRVILLTKSGGEETCVNNLDVSTTTTAMYIRHAQVERGNPGCTIVAELRAGNSDGLELVQKAWLDDYIVPGAVEARVLANLAEDTDVGAVLDEVVSDYGSNLNMQQASAYVRPGEVVSFFELQRRAMAQRDLVLGYRNRAAGGEWVLNPPEKHAPLQWTEEDRLVVLDRGL</sequence>
<feature type="transmembrane region" description="Helical" evidence="7">
    <location>
        <begin position="138"/>
        <end position="158"/>
    </location>
</feature>
<dbReference type="GO" id="GO:0016020">
    <property type="term" value="C:membrane"/>
    <property type="evidence" value="ECO:0007669"/>
    <property type="project" value="UniProtKB-SubCell"/>
</dbReference>
<organism evidence="10 11">
    <name type="scientific">Klebsormidium nitens</name>
    <name type="common">Green alga</name>
    <name type="synonym">Ulothrix nitens</name>
    <dbReference type="NCBI Taxonomy" id="105231"/>
    <lineage>
        <taxon>Eukaryota</taxon>
        <taxon>Viridiplantae</taxon>
        <taxon>Streptophyta</taxon>
        <taxon>Klebsormidiophyceae</taxon>
        <taxon>Klebsormidiales</taxon>
        <taxon>Klebsormidiaceae</taxon>
        <taxon>Klebsormidium</taxon>
    </lineage>
</organism>
<feature type="domain" description="RCK C-terminal" evidence="9">
    <location>
        <begin position="438"/>
        <end position="528"/>
    </location>
</feature>
<feature type="domain" description="RCK N-terminal" evidence="8">
    <location>
        <begin position="237"/>
        <end position="383"/>
    </location>
</feature>
<keyword evidence="5 7" id="KW-0472">Membrane</keyword>
<accession>A0A1Y1IUV5</accession>
<feature type="transmembrane region" description="Helical" evidence="7">
    <location>
        <begin position="58"/>
        <end position="77"/>
    </location>
</feature>
<dbReference type="GO" id="GO:0006813">
    <property type="term" value="P:potassium ion transport"/>
    <property type="evidence" value="ECO:0007669"/>
    <property type="project" value="InterPro"/>
</dbReference>
<dbReference type="Pfam" id="PF06241">
    <property type="entry name" value="Castor_Poll_mid"/>
    <property type="match status" value="1"/>
</dbReference>
<dbReference type="InterPro" id="IPR044849">
    <property type="entry name" value="CASTOR/POLLUX/SYM8-like"/>
</dbReference>
<proteinExistence type="inferred from homology"/>
<evidence type="ECO:0000256" key="5">
    <source>
        <dbReference type="ARBA" id="ARBA00023136"/>
    </source>
</evidence>
<dbReference type="PANTHER" id="PTHR31563">
    <property type="entry name" value="ION CHANNEL POLLUX-RELATED"/>
    <property type="match status" value="1"/>
</dbReference>
<dbReference type="InterPro" id="IPR010420">
    <property type="entry name" value="CASTOR/POLLUX/SYM8_dom"/>
</dbReference>
<keyword evidence="3 7" id="KW-0812">Transmembrane</keyword>
<dbReference type="PANTHER" id="PTHR31563:SF15">
    <property type="entry name" value="ION CHANNEL DMI1-LIKE"/>
    <property type="match status" value="1"/>
</dbReference>
<gene>
    <name evidence="10" type="ORF">KFL_010790020</name>
</gene>
<evidence type="ECO:0000259" key="9">
    <source>
        <dbReference type="PROSITE" id="PS51202"/>
    </source>
</evidence>
<evidence type="ECO:0000256" key="2">
    <source>
        <dbReference type="ARBA" id="ARBA00008577"/>
    </source>
</evidence>
<feature type="transmembrane region" description="Helical" evidence="7">
    <location>
        <begin position="196"/>
        <end position="216"/>
    </location>
</feature>
<name>A0A1Y1IUV5_KLENI</name>
<keyword evidence="11" id="KW-1185">Reference proteome</keyword>
<reference evidence="10 11" key="1">
    <citation type="journal article" date="2014" name="Nat. Commun.">
        <title>Klebsormidium flaccidum genome reveals primary factors for plant terrestrial adaptation.</title>
        <authorList>
            <person name="Hori K."/>
            <person name="Maruyama F."/>
            <person name="Fujisawa T."/>
            <person name="Togashi T."/>
            <person name="Yamamoto N."/>
            <person name="Seo M."/>
            <person name="Sato S."/>
            <person name="Yamada T."/>
            <person name="Mori H."/>
            <person name="Tajima N."/>
            <person name="Moriyama T."/>
            <person name="Ikeuchi M."/>
            <person name="Watanabe M."/>
            <person name="Wada H."/>
            <person name="Kobayashi K."/>
            <person name="Saito M."/>
            <person name="Masuda T."/>
            <person name="Sasaki-Sekimoto Y."/>
            <person name="Mashiguchi K."/>
            <person name="Awai K."/>
            <person name="Shimojima M."/>
            <person name="Masuda S."/>
            <person name="Iwai M."/>
            <person name="Nobusawa T."/>
            <person name="Narise T."/>
            <person name="Kondo S."/>
            <person name="Saito H."/>
            <person name="Sato R."/>
            <person name="Murakawa M."/>
            <person name="Ihara Y."/>
            <person name="Oshima-Yamada Y."/>
            <person name="Ohtaka K."/>
            <person name="Satoh M."/>
            <person name="Sonobe K."/>
            <person name="Ishii M."/>
            <person name="Ohtani R."/>
            <person name="Kanamori-Sato M."/>
            <person name="Honoki R."/>
            <person name="Miyazaki D."/>
            <person name="Mochizuki H."/>
            <person name="Umetsu J."/>
            <person name="Higashi K."/>
            <person name="Shibata D."/>
            <person name="Kamiya Y."/>
            <person name="Sato N."/>
            <person name="Nakamura Y."/>
            <person name="Tabata S."/>
            <person name="Ida S."/>
            <person name="Kurokawa K."/>
            <person name="Ohta H."/>
        </authorList>
    </citation>
    <scope>NUCLEOTIDE SEQUENCE [LARGE SCALE GENOMIC DNA]</scope>
    <source>
        <strain evidence="10 11">NIES-2285</strain>
    </source>
</reference>
<keyword evidence="4 7" id="KW-1133">Transmembrane helix</keyword>
<dbReference type="InterPro" id="IPR036721">
    <property type="entry name" value="RCK_C_sf"/>
</dbReference>
<dbReference type="InterPro" id="IPR006037">
    <property type="entry name" value="RCK_C"/>
</dbReference>
<dbReference type="Pfam" id="PF22614">
    <property type="entry name" value="Slo-like_RCK"/>
    <property type="match status" value="1"/>
</dbReference>
<evidence type="ECO:0000256" key="6">
    <source>
        <dbReference type="SAM" id="MobiDB-lite"/>
    </source>
</evidence>
<dbReference type="OrthoDB" id="414047at2759"/>
<dbReference type="Gene3D" id="3.40.50.720">
    <property type="entry name" value="NAD(P)-binding Rossmann-like Domain"/>
    <property type="match status" value="2"/>
</dbReference>
<dbReference type="PROSITE" id="PS51202">
    <property type="entry name" value="RCK_C"/>
    <property type="match status" value="1"/>
</dbReference>
<comment type="subcellular location">
    <subcellularLocation>
        <location evidence="1">Membrane</location>
        <topology evidence="1">Multi-pass membrane protein</topology>
    </subcellularLocation>
</comment>